<dbReference type="PANTHER" id="PTHR45772">
    <property type="entry name" value="CONSERVED COMPONENT OF ABC TRANSPORTER FOR NATURAL AMINO ACIDS-RELATED"/>
    <property type="match status" value="1"/>
</dbReference>
<keyword evidence="3 5" id="KW-0067">ATP-binding</keyword>
<dbReference type="CDD" id="cd03219">
    <property type="entry name" value="ABC_Mj1267_LivG_branched"/>
    <property type="match status" value="1"/>
</dbReference>
<reference evidence="5" key="1">
    <citation type="submission" date="2022-11" db="EMBL/GenBank/DDBJ databases">
        <title>Hoeflea poritis sp. nov., isolated from scleractinian coral Porites lutea.</title>
        <authorList>
            <person name="Zhang G."/>
            <person name="Wei Q."/>
            <person name="Cai L."/>
        </authorList>
    </citation>
    <scope>NUCLEOTIDE SEQUENCE</scope>
    <source>
        <strain evidence="5">E7-10</strain>
    </source>
</reference>
<gene>
    <name evidence="5" type="ORF">OOZ53_25325</name>
</gene>
<accession>A0ABT4VVF1</accession>
<evidence type="ECO:0000256" key="1">
    <source>
        <dbReference type="ARBA" id="ARBA00022448"/>
    </source>
</evidence>
<dbReference type="Gene3D" id="3.40.50.300">
    <property type="entry name" value="P-loop containing nucleotide triphosphate hydrolases"/>
    <property type="match status" value="1"/>
</dbReference>
<keyword evidence="1" id="KW-0813">Transport</keyword>
<dbReference type="Proteomes" id="UP001148313">
    <property type="component" value="Unassembled WGS sequence"/>
</dbReference>
<keyword evidence="6" id="KW-1185">Reference proteome</keyword>
<evidence type="ECO:0000256" key="2">
    <source>
        <dbReference type="ARBA" id="ARBA00022741"/>
    </source>
</evidence>
<dbReference type="SUPFAM" id="SSF52540">
    <property type="entry name" value="P-loop containing nucleoside triphosphate hydrolases"/>
    <property type="match status" value="1"/>
</dbReference>
<dbReference type="SMART" id="SM00382">
    <property type="entry name" value="AAA"/>
    <property type="match status" value="1"/>
</dbReference>
<dbReference type="RefSeq" id="WP_271092577.1">
    <property type="nucleotide sequence ID" value="NZ_JAPJZH010000028.1"/>
</dbReference>
<evidence type="ECO:0000259" key="4">
    <source>
        <dbReference type="PROSITE" id="PS50893"/>
    </source>
</evidence>
<sequence>MSDNIILQTKGLGISFGGLHAVRDVDFVLRGGELRCLIGPNGAGKTTFFRLLSGQHTPTRGEIIYKGKPLGNLQPYQIARLGIGVKTQVPSLFEGLSVFENLELAANQTFSGLEAVSIVDETLERISLQDQRHTICQELAHGQRQWVELGQILASKPDVALLDEPAAGMTHDESLKTIEIIKEITAKSSVVVVEHDMDFIKLIGERVTVFDRGEVIADGTFKEIASNPQVREAYLGRKEAAVA</sequence>
<proteinExistence type="predicted"/>
<dbReference type="GO" id="GO:0005524">
    <property type="term" value="F:ATP binding"/>
    <property type="evidence" value="ECO:0007669"/>
    <property type="project" value="UniProtKB-KW"/>
</dbReference>
<comment type="caution">
    <text evidence="5">The sequence shown here is derived from an EMBL/GenBank/DDBJ whole genome shotgun (WGS) entry which is preliminary data.</text>
</comment>
<protein>
    <submittedName>
        <fullName evidence="5">ATP-binding cassette domain-containing protein</fullName>
    </submittedName>
</protein>
<dbReference type="InterPro" id="IPR032823">
    <property type="entry name" value="BCA_ABC_TP_C"/>
</dbReference>
<dbReference type="Pfam" id="PF12399">
    <property type="entry name" value="BCA_ABC_TP_C"/>
    <property type="match status" value="1"/>
</dbReference>
<dbReference type="Pfam" id="PF00005">
    <property type="entry name" value="ABC_tran"/>
    <property type="match status" value="1"/>
</dbReference>
<dbReference type="EMBL" id="JAPJZH010000028">
    <property type="protein sequence ID" value="MDA4848703.1"/>
    <property type="molecule type" value="Genomic_DNA"/>
</dbReference>
<evidence type="ECO:0000313" key="5">
    <source>
        <dbReference type="EMBL" id="MDA4848703.1"/>
    </source>
</evidence>
<name>A0ABT4VVF1_9HYPH</name>
<evidence type="ECO:0000313" key="6">
    <source>
        <dbReference type="Proteomes" id="UP001148313"/>
    </source>
</evidence>
<keyword evidence="2" id="KW-0547">Nucleotide-binding</keyword>
<dbReference type="InterPro" id="IPR003593">
    <property type="entry name" value="AAA+_ATPase"/>
</dbReference>
<evidence type="ECO:0000256" key="3">
    <source>
        <dbReference type="ARBA" id="ARBA00022840"/>
    </source>
</evidence>
<organism evidence="5 6">
    <name type="scientific">Hoeflea poritis</name>
    <dbReference type="NCBI Taxonomy" id="2993659"/>
    <lineage>
        <taxon>Bacteria</taxon>
        <taxon>Pseudomonadati</taxon>
        <taxon>Pseudomonadota</taxon>
        <taxon>Alphaproteobacteria</taxon>
        <taxon>Hyphomicrobiales</taxon>
        <taxon>Rhizobiaceae</taxon>
        <taxon>Hoeflea</taxon>
    </lineage>
</organism>
<feature type="domain" description="ABC transporter" evidence="4">
    <location>
        <begin position="7"/>
        <end position="237"/>
    </location>
</feature>
<dbReference type="InterPro" id="IPR051120">
    <property type="entry name" value="ABC_AA/LPS_Transport"/>
</dbReference>
<dbReference type="InterPro" id="IPR003439">
    <property type="entry name" value="ABC_transporter-like_ATP-bd"/>
</dbReference>
<dbReference type="InterPro" id="IPR027417">
    <property type="entry name" value="P-loop_NTPase"/>
</dbReference>
<dbReference type="PROSITE" id="PS50893">
    <property type="entry name" value="ABC_TRANSPORTER_2"/>
    <property type="match status" value="1"/>
</dbReference>
<dbReference type="PANTHER" id="PTHR45772:SF8">
    <property type="entry name" value="HIGH-AFFINITY BRANCHED-CHAIN AMINO ACID TRANSPORT ATP-BINDING PROTEIN"/>
    <property type="match status" value="1"/>
</dbReference>